<proteinExistence type="inferred from homology"/>
<dbReference type="GO" id="GO:0008198">
    <property type="term" value="F:ferrous iron binding"/>
    <property type="evidence" value="ECO:0007669"/>
    <property type="project" value="InterPro"/>
</dbReference>
<evidence type="ECO:0000256" key="3">
    <source>
        <dbReference type="ARBA" id="ARBA00022723"/>
    </source>
</evidence>
<dbReference type="Pfam" id="PF02900">
    <property type="entry name" value="LigB"/>
    <property type="match status" value="1"/>
</dbReference>
<evidence type="ECO:0000256" key="4">
    <source>
        <dbReference type="ARBA" id="ARBA00022833"/>
    </source>
</evidence>
<keyword evidence="3" id="KW-0479">Metal-binding</keyword>
<dbReference type="InterPro" id="IPR004183">
    <property type="entry name" value="Xdiol_dOase_suB"/>
</dbReference>
<keyword evidence="5" id="KW-0560">Oxidoreductase</keyword>
<dbReference type="GO" id="GO:0016702">
    <property type="term" value="F:oxidoreductase activity, acting on single donors with incorporation of molecular oxygen, incorporation of two atoms of oxygen"/>
    <property type="evidence" value="ECO:0007669"/>
    <property type="project" value="UniProtKB-ARBA"/>
</dbReference>
<dbReference type="Gene3D" id="3.40.830.10">
    <property type="entry name" value="LigB-like"/>
    <property type="match status" value="1"/>
</dbReference>
<dbReference type="GeneID" id="70132248"/>
<protein>
    <submittedName>
        <fullName evidence="7">Extradiol ring-cleavage dioxygenase, class III enzyme, subunit B</fullName>
    </submittedName>
</protein>
<dbReference type="GO" id="GO:0008270">
    <property type="term" value="F:zinc ion binding"/>
    <property type="evidence" value="ECO:0007669"/>
    <property type="project" value="InterPro"/>
</dbReference>
<feature type="domain" description="Extradiol ring-cleavage dioxygenase class III enzyme subunit B" evidence="6">
    <location>
        <begin position="27"/>
        <end position="272"/>
    </location>
</feature>
<dbReference type="RefSeq" id="XP_045956561.1">
    <property type="nucleotide sequence ID" value="XM_046103356.1"/>
</dbReference>
<comment type="caution">
    <text evidence="7">The sequence shown here is derived from an EMBL/GenBank/DDBJ whole genome shotgun (WGS) entry which is preliminary data.</text>
</comment>
<evidence type="ECO:0000313" key="8">
    <source>
        <dbReference type="Proteomes" id="UP000758603"/>
    </source>
</evidence>
<comment type="similarity">
    <text evidence="2">Belongs to the DODA-type extradiol aromatic ring-opening dioxygenase family.</text>
</comment>
<dbReference type="PANTHER" id="PTHR30096">
    <property type="entry name" value="4,5-DOPA DIOXYGENASE EXTRADIOL-LIKE PROTEIN"/>
    <property type="match status" value="1"/>
</dbReference>
<evidence type="ECO:0000256" key="2">
    <source>
        <dbReference type="ARBA" id="ARBA00007581"/>
    </source>
</evidence>
<dbReference type="PANTHER" id="PTHR30096:SF1">
    <property type="entry name" value="AROMATIC RING-OPENING DIOXYGENASE FAMILY PROTEIN (AFU_ORTHOLOGUE AFUA_7G00640)"/>
    <property type="match status" value="1"/>
</dbReference>
<dbReference type="PIRSF" id="PIRSF006157">
    <property type="entry name" value="Doxgns_DODA"/>
    <property type="match status" value="1"/>
</dbReference>
<dbReference type="OrthoDB" id="7396853at2759"/>
<gene>
    <name evidence="7" type="ORF">BKA67DRAFT_573487</name>
</gene>
<dbReference type="AlphaFoldDB" id="A0A9P8UHJ9"/>
<keyword evidence="7" id="KW-0223">Dioxygenase</keyword>
<evidence type="ECO:0000256" key="1">
    <source>
        <dbReference type="ARBA" id="ARBA00001947"/>
    </source>
</evidence>
<sequence>MRANGKNTPTFFSPAIKKKMAGPTPVFLFAHGSTMMLGEDTEPAKIWESVGNEVLRRNIKRIVMMGAHWDTPGDEVEVAMNPNAIKDPVGSVRDDRYLPYKLVPDIEGGQRVIDMLRGAGINARADRTFDWIHDTYLIIIRMFPHCVPPPTTIVSMNARYDPHFHTRIGAALRPLRYEDTLIIGSGGSVHNLWRNNFSQMILYKDNLAQPIPPSDWALEFRQSVEDAITRNTGPDLRRAITKMMKHPRYRDAHGTDDHWMATLFAAGAAGGEDDVGPNVMLGECWELVNMCNTQYQLGSWD</sequence>
<dbReference type="InterPro" id="IPR014436">
    <property type="entry name" value="Extradiol_dOase_DODA"/>
</dbReference>
<dbReference type="SUPFAM" id="SSF53213">
    <property type="entry name" value="LigB-like"/>
    <property type="match status" value="1"/>
</dbReference>
<organism evidence="7 8">
    <name type="scientific">Truncatella angustata</name>
    <dbReference type="NCBI Taxonomy" id="152316"/>
    <lineage>
        <taxon>Eukaryota</taxon>
        <taxon>Fungi</taxon>
        <taxon>Dikarya</taxon>
        <taxon>Ascomycota</taxon>
        <taxon>Pezizomycotina</taxon>
        <taxon>Sordariomycetes</taxon>
        <taxon>Xylariomycetidae</taxon>
        <taxon>Amphisphaeriales</taxon>
        <taxon>Sporocadaceae</taxon>
        <taxon>Truncatella</taxon>
    </lineage>
</organism>
<dbReference type="Proteomes" id="UP000758603">
    <property type="component" value="Unassembled WGS sequence"/>
</dbReference>
<dbReference type="CDD" id="cd07363">
    <property type="entry name" value="45_DOPA_Dioxygenase"/>
    <property type="match status" value="1"/>
</dbReference>
<keyword evidence="4" id="KW-0862">Zinc</keyword>
<evidence type="ECO:0000313" key="7">
    <source>
        <dbReference type="EMBL" id="KAH6652283.1"/>
    </source>
</evidence>
<keyword evidence="8" id="KW-1185">Reference proteome</keyword>
<evidence type="ECO:0000259" key="6">
    <source>
        <dbReference type="Pfam" id="PF02900"/>
    </source>
</evidence>
<comment type="cofactor">
    <cofactor evidence="1">
        <name>Zn(2+)</name>
        <dbReference type="ChEBI" id="CHEBI:29105"/>
    </cofactor>
</comment>
<accession>A0A9P8UHJ9</accession>
<name>A0A9P8UHJ9_9PEZI</name>
<reference evidence="7" key="1">
    <citation type="journal article" date="2021" name="Nat. Commun.">
        <title>Genetic determinants of endophytism in the Arabidopsis root mycobiome.</title>
        <authorList>
            <person name="Mesny F."/>
            <person name="Miyauchi S."/>
            <person name="Thiergart T."/>
            <person name="Pickel B."/>
            <person name="Atanasova L."/>
            <person name="Karlsson M."/>
            <person name="Huettel B."/>
            <person name="Barry K.W."/>
            <person name="Haridas S."/>
            <person name="Chen C."/>
            <person name="Bauer D."/>
            <person name="Andreopoulos W."/>
            <person name="Pangilinan J."/>
            <person name="LaButti K."/>
            <person name="Riley R."/>
            <person name="Lipzen A."/>
            <person name="Clum A."/>
            <person name="Drula E."/>
            <person name="Henrissat B."/>
            <person name="Kohler A."/>
            <person name="Grigoriev I.V."/>
            <person name="Martin F.M."/>
            <person name="Hacquard S."/>
        </authorList>
    </citation>
    <scope>NUCLEOTIDE SEQUENCE</scope>
    <source>
        <strain evidence="7">MPI-SDFR-AT-0073</strain>
    </source>
</reference>
<dbReference type="EMBL" id="JAGPXC010000006">
    <property type="protein sequence ID" value="KAH6652283.1"/>
    <property type="molecule type" value="Genomic_DNA"/>
</dbReference>
<evidence type="ECO:0000256" key="5">
    <source>
        <dbReference type="ARBA" id="ARBA00023002"/>
    </source>
</evidence>